<sequence length="197" mass="22601">MKRLLDILGAGLGLMILSPVILVLAWMIRRRLGSPVLFRQMRPGLHGRPFYMIKFRTMRDAVGTDGQPLPDAERMTPFGRLLRSTSLDELPELWNVLKGDMSLVGPRPLLMEYLPLYTLDQARRHEVRPGITGWAQVNGRNALGWEDKFRLDVWYVDNQSLWLDLKILYLTVKKVLVRDGISAEGEATMSKFTGRHE</sequence>
<dbReference type="RefSeq" id="WP_368646609.1">
    <property type="nucleotide sequence ID" value="NZ_CP158255.1"/>
</dbReference>
<evidence type="ECO:0000259" key="3">
    <source>
        <dbReference type="Pfam" id="PF02397"/>
    </source>
</evidence>
<dbReference type="InterPro" id="IPR003362">
    <property type="entry name" value="Bact_transf"/>
</dbReference>
<keyword evidence="2" id="KW-0472">Membrane</keyword>
<reference evidence="4" key="1">
    <citation type="submission" date="2024-05" db="EMBL/GenBank/DDBJ databases">
        <authorList>
            <person name="Luo Y.-C."/>
            <person name="Nicholds J."/>
            <person name="Mortimer T."/>
            <person name="Maboni G."/>
        </authorList>
    </citation>
    <scope>NUCLEOTIDE SEQUENCE</scope>
    <source>
        <strain evidence="4">151108</strain>
    </source>
</reference>
<keyword evidence="2" id="KW-0812">Transmembrane</keyword>
<feature type="domain" description="Bacterial sugar transferase" evidence="3">
    <location>
        <begin position="2"/>
        <end position="176"/>
    </location>
</feature>
<feature type="transmembrane region" description="Helical" evidence="2">
    <location>
        <begin position="7"/>
        <end position="28"/>
    </location>
</feature>
<proteinExistence type="inferred from homology"/>
<comment type="similarity">
    <text evidence="1">Belongs to the bacterial sugar transferase family.</text>
</comment>
<accession>A0AB39D503</accession>
<dbReference type="PANTHER" id="PTHR30576">
    <property type="entry name" value="COLANIC BIOSYNTHESIS UDP-GLUCOSE LIPID CARRIER TRANSFERASE"/>
    <property type="match status" value="1"/>
</dbReference>
<keyword evidence="4" id="KW-0808">Transferase</keyword>
<protein>
    <submittedName>
        <fullName evidence="4">Sugar transferase</fullName>
        <ecNumber evidence="4">2.7.8.-</ecNumber>
    </submittedName>
</protein>
<gene>
    <name evidence="4" type="ORF">ABRZ09_08920</name>
</gene>
<dbReference type="Pfam" id="PF02397">
    <property type="entry name" value="Bac_transf"/>
    <property type="match status" value="1"/>
</dbReference>
<evidence type="ECO:0000256" key="2">
    <source>
        <dbReference type="SAM" id="Phobius"/>
    </source>
</evidence>
<evidence type="ECO:0000256" key="1">
    <source>
        <dbReference type="ARBA" id="ARBA00006464"/>
    </source>
</evidence>
<dbReference type="EC" id="2.7.8.-" evidence="4"/>
<dbReference type="PANTHER" id="PTHR30576:SF8">
    <property type="entry name" value="UNDECAPRENYL-PHOSPHATE GALACTOSE PHOSPHOTRANSFERASE"/>
    <property type="match status" value="1"/>
</dbReference>
<organism evidence="4">
    <name type="scientific">Castellaniella ginsengisoli</name>
    <dbReference type="NCBI Taxonomy" id="546114"/>
    <lineage>
        <taxon>Bacteria</taxon>
        <taxon>Pseudomonadati</taxon>
        <taxon>Pseudomonadota</taxon>
        <taxon>Betaproteobacteria</taxon>
        <taxon>Burkholderiales</taxon>
        <taxon>Alcaligenaceae</taxon>
        <taxon>Castellaniella</taxon>
    </lineage>
</organism>
<dbReference type="AlphaFoldDB" id="A0AB39D503"/>
<evidence type="ECO:0000313" key="4">
    <source>
        <dbReference type="EMBL" id="XDJ49378.1"/>
    </source>
</evidence>
<name>A0AB39D503_9BURK</name>
<dbReference type="EMBL" id="CP158255">
    <property type="protein sequence ID" value="XDJ49378.1"/>
    <property type="molecule type" value="Genomic_DNA"/>
</dbReference>
<dbReference type="GO" id="GO:0016780">
    <property type="term" value="F:phosphotransferase activity, for other substituted phosphate groups"/>
    <property type="evidence" value="ECO:0007669"/>
    <property type="project" value="TreeGrafter"/>
</dbReference>
<keyword evidence="2" id="KW-1133">Transmembrane helix</keyword>